<evidence type="ECO:0000313" key="2">
    <source>
        <dbReference type="EMBL" id="GAA2173325.1"/>
    </source>
</evidence>
<reference evidence="2 3" key="1">
    <citation type="journal article" date="2019" name="Int. J. Syst. Evol. Microbiol.">
        <title>The Global Catalogue of Microorganisms (GCM) 10K type strain sequencing project: providing services to taxonomists for standard genome sequencing and annotation.</title>
        <authorList>
            <consortium name="The Broad Institute Genomics Platform"/>
            <consortium name="The Broad Institute Genome Sequencing Center for Infectious Disease"/>
            <person name="Wu L."/>
            <person name="Ma J."/>
        </authorList>
    </citation>
    <scope>NUCLEOTIDE SEQUENCE [LARGE SCALE GENOMIC DNA]</scope>
    <source>
        <strain evidence="2 3">JCM 14917</strain>
    </source>
</reference>
<comment type="caution">
    <text evidence="2">The sequence shown here is derived from an EMBL/GenBank/DDBJ whole genome shotgun (WGS) entry which is preliminary data.</text>
</comment>
<proteinExistence type="predicted"/>
<dbReference type="InterPro" id="IPR037523">
    <property type="entry name" value="VOC_core"/>
</dbReference>
<dbReference type="PANTHER" id="PTHR36503:SF1">
    <property type="entry name" value="BLR2520 PROTEIN"/>
    <property type="match status" value="1"/>
</dbReference>
<dbReference type="Proteomes" id="UP001500974">
    <property type="component" value="Unassembled WGS sequence"/>
</dbReference>
<protein>
    <submittedName>
        <fullName evidence="2">VOC family protein</fullName>
    </submittedName>
</protein>
<dbReference type="PANTHER" id="PTHR36503">
    <property type="entry name" value="BLR2520 PROTEIN"/>
    <property type="match status" value="1"/>
</dbReference>
<sequence length="142" mass="15171">MDQRLHFITLATRDLDAARAFYRDGLGWEANLDVPGEILFYQVAPGLLLGLFHADKFAQDLGATAAPAPTGVTLSHNVDSPDAVRSTVDAMTAAGGSVLKQPQQGQFGGIFHAHVQDPNGVIWEIAHNPGWRINDDGTVVLG</sequence>
<dbReference type="RefSeq" id="WP_277359759.1">
    <property type="nucleotide sequence ID" value="NZ_BAAAON010000001.1"/>
</dbReference>
<dbReference type="Gene3D" id="3.10.180.10">
    <property type="entry name" value="2,3-Dihydroxybiphenyl 1,2-Dioxygenase, domain 1"/>
    <property type="match status" value="1"/>
</dbReference>
<accession>A0ABN3APX0</accession>
<feature type="domain" description="VOC" evidence="1">
    <location>
        <begin position="4"/>
        <end position="128"/>
    </location>
</feature>
<name>A0ABN3APX0_9MICC</name>
<dbReference type="InterPro" id="IPR004360">
    <property type="entry name" value="Glyas_Fos-R_dOase_dom"/>
</dbReference>
<dbReference type="EMBL" id="BAAAON010000001">
    <property type="protein sequence ID" value="GAA2173325.1"/>
    <property type="molecule type" value="Genomic_DNA"/>
</dbReference>
<evidence type="ECO:0000313" key="3">
    <source>
        <dbReference type="Proteomes" id="UP001500974"/>
    </source>
</evidence>
<dbReference type="SUPFAM" id="SSF54593">
    <property type="entry name" value="Glyoxalase/Bleomycin resistance protein/Dihydroxybiphenyl dioxygenase"/>
    <property type="match status" value="1"/>
</dbReference>
<dbReference type="Pfam" id="PF00903">
    <property type="entry name" value="Glyoxalase"/>
    <property type="match status" value="1"/>
</dbReference>
<gene>
    <name evidence="2" type="ORF">GCM10009784_07180</name>
</gene>
<evidence type="ECO:0000259" key="1">
    <source>
        <dbReference type="PROSITE" id="PS51819"/>
    </source>
</evidence>
<dbReference type="InterPro" id="IPR029068">
    <property type="entry name" value="Glyas_Bleomycin-R_OHBP_Dase"/>
</dbReference>
<organism evidence="2 3">
    <name type="scientific">Arthrobacter parietis</name>
    <dbReference type="NCBI Taxonomy" id="271434"/>
    <lineage>
        <taxon>Bacteria</taxon>
        <taxon>Bacillati</taxon>
        <taxon>Actinomycetota</taxon>
        <taxon>Actinomycetes</taxon>
        <taxon>Micrococcales</taxon>
        <taxon>Micrococcaceae</taxon>
        <taxon>Arthrobacter</taxon>
    </lineage>
</organism>
<keyword evidence="3" id="KW-1185">Reference proteome</keyword>
<dbReference type="PROSITE" id="PS51819">
    <property type="entry name" value="VOC"/>
    <property type="match status" value="1"/>
</dbReference>